<reference evidence="3 4" key="1">
    <citation type="journal article" date="2015" name="Stand. Genomic Sci.">
        <title>Genomic Encyclopedia of Bacterial and Archaeal Type Strains, Phase III: the genomes of soil and plant-associated and newly described type strains.</title>
        <authorList>
            <person name="Whitman W.B."/>
            <person name="Woyke T."/>
            <person name="Klenk H.P."/>
            <person name="Zhou Y."/>
            <person name="Lilburn T.G."/>
            <person name="Beck B.J."/>
            <person name="De Vos P."/>
            <person name="Vandamme P."/>
            <person name="Eisen J.A."/>
            <person name="Garrity G."/>
            <person name="Hugenholtz P."/>
            <person name="Kyrpides N.C."/>
        </authorList>
    </citation>
    <scope>NUCLEOTIDE SEQUENCE [LARGE SCALE GENOMIC DNA]</scope>
    <source>
        <strain evidence="3 4">CGMCC 1.5364</strain>
    </source>
</reference>
<dbReference type="EMBL" id="VLKU01000013">
    <property type="protein sequence ID" value="TWI29705.1"/>
    <property type="molecule type" value="Genomic_DNA"/>
</dbReference>
<dbReference type="InterPro" id="IPR013762">
    <property type="entry name" value="Integrase-like_cat_sf"/>
</dbReference>
<sequence>MTRINLTGVHRVRMKLADGTKREYHYAWRGKGAPRFWSSESDIKVGSADYLAALAACASKGSAAKGKFREVILAFLSSAEFEKLAPRTKSDMRGSINHASNGIDKKFGDAPIAAFNDPRIRTTALKWRDSIGGKVGDDRIRHLQRLVGFGLDRRLLQVHQLREIKSIYRSNRSEIFWLPDEIETFKLGAPKHVWRILAVALETGLRPGDLSLLSREHIHRTPHGHRIVVWTKKRRRLASIPVTPRMAELIAETPERQERLIVNKGGQPYKHENYLGDAVSEWRDILKLRKELRLYDARGTAATRLLDAGAELKEIATHMGWSIKHAAEVIERYVALSPRMTDGLAAKLAEAEKRTNL</sequence>
<dbReference type="Gene3D" id="1.10.443.10">
    <property type="entry name" value="Intergrase catalytic core"/>
    <property type="match status" value="1"/>
</dbReference>
<dbReference type="AlphaFoldDB" id="A0A562NC08"/>
<dbReference type="GO" id="GO:0015074">
    <property type="term" value="P:DNA integration"/>
    <property type="evidence" value="ECO:0007669"/>
    <property type="project" value="InterPro"/>
</dbReference>
<evidence type="ECO:0000256" key="1">
    <source>
        <dbReference type="ARBA" id="ARBA00023172"/>
    </source>
</evidence>
<keyword evidence="4" id="KW-1185">Reference proteome</keyword>
<dbReference type="OrthoDB" id="7510934at2"/>
<accession>A0A562NC08</accession>
<evidence type="ECO:0000313" key="4">
    <source>
        <dbReference type="Proteomes" id="UP000316225"/>
    </source>
</evidence>
<dbReference type="Proteomes" id="UP000316225">
    <property type="component" value="Unassembled WGS sequence"/>
</dbReference>
<evidence type="ECO:0000259" key="2">
    <source>
        <dbReference type="PROSITE" id="PS51898"/>
    </source>
</evidence>
<evidence type="ECO:0000313" key="3">
    <source>
        <dbReference type="EMBL" id="TWI29705.1"/>
    </source>
</evidence>
<protein>
    <submittedName>
        <fullName evidence="3">Phage integrase family protein</fullName>
    </submittedName>
</protein>
<dbReference type="GO" id="GO:0003677">
    <property type="term" value="F:DNA binding"/>
    <property type="evidence" value="ECO:0007669"/>
    <property type="project" value="InterPro"/>
</dbReference>
<dbReference type="RefSeq" id="WP_145399587.1">
    <property type="nucleotide sequence ID" value="NZ_VLKU01000013.1"/>
</dbReference>
<name>A0A562NC08_9RHOB</name>
<gene>
    <name evidence="3" type="ORF">IQ24_03522</name>
</gene>
<organism evidence="3 4">
    <name type="scientific">Paracoccus sulfuroxidans</name>
    <dbReference type="NCBI Taxonomy" id="384678"/>
    <lineage>
        <taxon>Bacteria</taxon>
        <taxon>Pseudomonadati</taxon>
        <taxon>Pseudomonadota</taxon>
        <taxon>Alphaproteobacteria</taxon>
        <taxon>Rhodobacterales</taxon>
        <taxon>Paracoccaceae</taxon>
        <taxon>Paracoccus</taxon>
    </lineage>
</organism>
<dbReference type="Pfam" id="PF00589">
    <property type="entry name" value="Phage_integrase"/>
    <property type="match status" value="1"/>
</dbReference>
<keyword evidence="1" id="KW-0233">DNA recombination</keyword>
<dbReference type="GO" id="GO:0006310">
    <property type="term" value="P:DNA recombination"/>
    <property type="evidence" value="ECO:0007669"/>
    <property type="project" value="UniProtKB-KW"/>
</dbReference>
<proteinExistence type="predicted"/>
<dbReference type="SUPFAM" id="SSF56349">
    <property type="entry name" value="DNA breaking-rejoining enzymes"/>
    <property type="match status" value="1"/>
</dbReference>
<comment type="caution">
    <text evidence="3">The sequence shown here is derived from an EMBL/GenBank/DDBJ whole genome shotgun (WGS) entry which is preliminary data.</text>
</comment>
<dbReference type="InterPro" id="IPR002104">
    <property type="entry name" value="Integrase_catalytic"/>
</dbReference>
<dbReference type="PROSITE" id="PS51898">
    <property type="entry name" value="TYR_RECOMBINASE"/>
    <property type="match status" value="1"/>
</dbReference>
<feature type="domain" description="Tyr recombinase" evidence="2">
    <location>
        <begin position="162"/>
        <end position="346"/>
    </location>
</feature>
<dbReference type="InterPro" id="IPR011010">
    <property type="entry name" value="DNA_brk_join_enz"/>
</dbReference>